<comment type="caution">
    <text evidence="1">The sequence shown here is derived from an EMBL/GenBank/DDBJ whole genome shotgun (WGS) entry which is preliminary data.</text>
</comment>
<keyword evidence="2" id="KW-1185">Reference proteome</keyword>
<gene>
    <name evidence="1" type="ORF">DFH07DRAFT_964174</name>
</gene>
<dbReference type="Proteomes" id="UP001215280">
    <property type="component" value="Unassembled WGS sequence"/>
</dbReference>
<sequence>MDFPLELEREIFETAAEANPDVTSSLLLVSRRVHHWIEKVRYRAFAFSGNPSAPSFRLLQNAIRCKTKPPSFFHDHVRHIFLHSEAEGLLAGLDEVLTTCAELHSLAAFQDVPPSILPILGALKLRRLSLRLKPTFVEMGSGDIFAHSTFTFVTHL</sequence>
<name>A0AAD7N3R9_9AGAR</name>
<protein>
    <submittedName>
        <fullName evidence="1">Uncharacterized protein</fullName>
    </submittedName>
</protein>
<dbReference type="EMBL" id="JARJLG010000113">
    <property type="protein sequence ID" value="KAJ7743237.1"/>
    <property type="molecule type" value="Genomic_DNA"/>
</dbReference>
<accession>A0AAD7N3R9</accession>
<reference evidence="1" key="1">
    <citation type="submission" date="2023-03" db="EMBL/GenBank/DDBJ databases">
        <title>Massive genome expansion in bonnet fungi (Mycena s.s.) driven by repeated elements and novel gene families across ecological guilds.</title>
        <authorList>
            <consortium name="Lawrence Berkeley National Laboratory"/>
            <person name="Harder C.B."/>
            <person name="Miyauchi S."/>
            <person name="Viragh M."/>
            <person name="Kuo A."/>
            <person name="Thoen E."/>
            <person name="Andreopoulos B."/>
            <person name="Lu D."/>
            <person name="Skrede I."/>
            <person name="Drula E."/>
            <person name="Henrissat B."/>
            <person name="Morin E."/>
            <person name="Kohler A."/>
            <person name="Barry K."/>
            <person name="LaButti K."/>
            <person name="Morin E."/>
            <person name="Salamov A."/>
            <person name="Lipzen A."/>
            <person name="Mereny Z."/>
            <person name="Hegedus B."/>
            <person name="Baldrian P."/>
            <person name="Stursova M."/>
            <person name="Weitz H."/>
            <person name="Taylor A."/>
            <person name="Grigoriev I.V."/>
            <person name="Nagy L.G."/>
            <person name="Martin F."/>
            <person name="Kauserud H."/>
        </authorList>
    </citation>
    <scope>NUCLEOTIDE SEQUENCE</scope>
    <source>
        <strain evidence="1">CBHHK188m</strain>
    </source>
</reference>
<dbReference type="AlphaFoldDB" id="A0AAD7N3R9"/>
<evidence type="ECO:0000313" key="2">
    <source>
        <dbReference type="Proteomes" id="UP001215280"/>
    </source>
</evidence>
<proteinExistence type="predicted"/>
<evidence type="ECO:0000313" key="1">
    <source>
        <dbReference type="EMBL" id="KAJ7743237.1"/>
    </source>
</evidence>
<organism evidence="1 2">
    <name type="scientific">Mycena maculata</name>
    <dbReference type="NCBI Taxonomy" id="230809"/>
    <lineage>
        <taxon>Eukaryota</taxon>
        <taxon>Fungi</taxon>
        <taxon>Dikarya</taxon>
        <taxon>Basidiomycota</taxon>
        <taxon>Agaricomycotina</taxon>
        <taxon>Agaricomycetes</taxon>
        <taxon>Agaricomycetidae</taxon>
        <taxon>Agaricales</taxon>
        <taxon>Marasmiineae</taxon>
        <taxon>Mycenaceae</taxon>
        <taxon>Mycena</taxon>
    </lineage>
</organism>